<evidence type="ECO:0000313" key="1">
    <source>
        <dbReference type="Proteomes" id="UP000887576"/>
    </source>
</evidence>
<name>A0AC34QI97_9BILA</name>
<sequence>MTDRRQSVDNWANQLFNVISQTKVDLNNIWDEMSLSEDQRQSRLLDSQTFVKNLLEEMIDHERKQLTKIHATHEKYLEKVRALCKELDFDENLDRKLPKGLVPQTNYLKLEIKSLEAVKADKLVEQKNIYDAAREACDKIGAVIPNGELFETRIMSADEVVKLQMKTMEAQTVFKERLYKIKEIQQDLHKMVSRIGRLEFSSADLALLDIDYDKVAAVLDEHIVENFVQLHSKAKVIFDEWFDKMKHEYHDLMVELTEYWDKCHVPESERYFPLHFDPERQTHHDIQLLKKEVSKLKLRYVEGKAIYDKLNEWLIVWEEFIEIDSGTIGAEKYKNRGGQLQAYLKREKQIKASIPKLLAELEQMCDEFAKTNENIPTAGANNMNVAEYARFLKEEYEERKMHEKLNKDLEKKNKLVHETRFGVTPSPKSALNRVRQTPASIHKSPRPKKVVLDASQLSSFSAIEPVHTPSDGPKTSSPKDINSPKAPYFFAKSRSPLSPLPNRHIIGSIGRPSVLPPRRYLTTPSKVAVVTPTSRPTPQPNCVTPSKPWRY</sequence>
<protein>
    <submittedName>
        <fullName evidence="2">Protein regulator of cytokinesis 1</fullName>
    </submittedName>
</protein>
<accession>A0AC34QI97</accession>
<reference evidence="2" key="1">
    <citation type="submission" date="2022-11" db="UniProtKB">
        <authorList>
            <consortium name="WormBaseParasite"/>
        </authorList>
    </citation>
    <scope>IDENTIFICATION</scope>
</reference>
<organism evidence="1 2">
    <name type="scientific">Panagrolaimus sp. JU765</name>
    <dbReference type="NCBI Taxonomy" id="591449"/>
    <lineage>
        <taxon>Eukaryota</taxon>
        <taxon>Metazoa</taxon>
        <taxon>Ecdysozoa</taxon>
        <taxon>Nematoda</taxon>
        <taxon>Chromadorea</taxon>
        <taxon>Rhabditida</taxon>
        <taxon>Tylenchina</taxon>
        <taxon>Panagrolaimomorpha</taxon>
        <taxon>Panagrolaimoidea</taxon>
        <taxon>Panagrolaimidae</taxon>
        <taxon>Panagrolaimus</taxon>
    </lineage>
</organism>
<dbReference type="Proteomes" id="UP000887576">
    <property type="component" value="Unplaced"/>
</dbReference>
<proteinExistence type="predicted"/>
<dbReference type="WBParaSite" id="JU765_v2.g16559.t1">
    <property type="protein sequence ID" value="JU765_v2.g16559.t1"/>
    <property type="gene ID" value="JU765_v2.g16559"/>
</dbReference>
<evidence type="ECO:0000313" key="2">
    <source>
        <dbReference type="WBParaSite" id="JU765_v2.g16559.t1"/>
    </source>
</evidence>